<sequence>MSLLRLIVVIIAVFGGIVPVFAQKSIEKSIEESIQESGPGSVNVRFADHPGYSRMVFDWQENVEYRPHLAGDKLEIIFEKADTPNLSRLLRDPLNFLADPEYRIEDGNLIVSVRLVKPGQLKHFRLGTKIVFDVSFDVSFDASGDNSGLIPPPSKVVQDRKLNSSSVNTRGNTGDPVSAPVAQPENGHLKLVVNNVWDNIRLSYQWSEDVRAAAFIRHNLLWVVFEGKKRVDQESLNRFLGLRIISARQIEHPTMTILFYEVTPGQNIKVQRINRVWHVDLKNAPITPARLIASSNRRASGNKGEFFFYSVENAGDALIIEDPVVGDELAIVPVMSSSQGVLEGQKFAEFKSLATAQGIAIQLIADNLSVKTYRTGVSVAAKEGAKQGLALSRSQLSGKLGVITGAEGDTNGTKLVDFAAWEKGPLEGKDYYANKHEFLYMLANSTDTNRNEIRWGLAKFYLANGRSREAFGVLNVMLDEKPGLIDNPEFRTVLAVSNIKMRRYEEGAKLLHHKALLAEEDAFLWRAVANSALGHHERAFKDYKKGSDSLAQQDPKSQIDFLFAAIRSAYVVADKGFIEFSLSFLRNLPLTAAQYTEVDYWQALLARDNGDILQAEEMLRGLVKAGVRETASWATLDLINMDFEAKKIDSIEAIDQLEKLRFSWRGDDFELGLLSRLGELYVEQNDFNTALQTLRLAVTFFDGSPKTVALTQQMNQIYSDLFLKGGAAVMNPIKAVALYSEFRELIPLGNDGDNMTRRLADRL</sequence>
<reference evidence="1" key="1">
    <citation type="submission" date="2018-06" db="EMBL/GenBank/DDBJ databases">
        <authorList>
            <person name="Zhirakovskaya E."/>
        </authorList>
    </citation>
    <scope>NUCLEOTIDE SEQUENCE</scope>
</reference>
<dbReference type="Gene3D" id="1.25.40.10">
    <property type="entry name" value="Tetratricopeptide repeat domain"/>
    <property type="match status" value="1"/>
</dbReference>
<gene>
    <name evidence="1" type="ORF">MNBD_ALPHA03-92</name>
</gene>
<dbReference type="SUPFAM" id="SSF48452">
    <property type="entry name" value="TPR-like"/>
    <property type="match status" value="1"/>
</dbReference>
<accession>A0A3B1B0P6</accession>
<feature type="non-terminal residue" evidence="1">
    <location>
        <position position="763"/>
    </location>
</feature>
<protein>
    <recommendedName>
        <fullName evidence="2">Tetratricopeptide repeat protein</fullName>
    </recommendedName>
</protein>
<name>A0A3B1B0P6_9ZZZZ</name>
<dbReference type="InterPro" id="IPR011990">
    <property type="entry name" value="TPR-like_helical_dom_sf"/>
</dbReference>
<organism evidence="1">
    <name type="scientific">hydrothermal vent metagenome</name>
    <dbReference type="NCBI Taxonomy" id="652676"/>
    <lineage>
        <taxon>unclassified sequences</taxon>
        <taxon>metagenomes</taxon>
        <taxon>ecological metagenomes</taxon>
    </lineage>
</organism>
<evidence type="ECO:0008006" key="2">
    <source>
        <dbReference type="Google" id="ProtNLM"/>
    </source>
</evidence>
<dbReference type="EMBL" id="UOFW01000066">
    <property type="protein sequence ID" value="VAX03870.1"/>
    <property type="molecule type" value="Genomic_DNA"/>
</dbReference>
<dbReference type="AlphaFoldDB" id="A0A3B1B0P6"/>
<proteinExistence type="predicted"/>
<evidence type="ECO:0000313" key="1">
    <source>
        <dbReference type="EMBL" id="VAX03870.1"/>
    </source>
</evidence>